<feature type="compositionally biased region" description="Basic and acidic residues" evidence="1">
    <location>
        <begin position="35"/>
        <end position="53"/>
    </location>
</feature>
<organism evidence="2 3">
    <name type="scientific">Gigaspora rosea</name>
    <dbReference type="NCBI Taxonomy" id="44941"/>
    <lineage>
        <taxon>Eukaryota</taxon>
        <taxon>Fungi</taxon>
        <taxon>Fungi incertae sedis</taxon>
        <taxon>Mucoromycota</taxon>
        <taxon>Glomeromycotina</taxon>
        <taxon>Glomeromycetes</taxon>
        <taxon>Diversisporales</taxon>
        <taxon>Gigasporaceae</taxon>
        <taxon>Gigaspora</taxon>
    </lineage>
</organism>
<evidence type="ECO:0000313" key="2">
    <source>
        <dbReference type="EMBL" id="RIB03961.1"/>
    </source>
</evidence>
<accession>A0A397U2S5</accession>
<proteinExistence type="predicted"/>
<protein>
    <submittedName>
        <fullName evidence="2">Uncharacterized protein</fullName>
    </submittedName>
</protein>
<name>A0A397U2S5_9GLOM</name>
<evidence type="ECO:0000256" key="1">
    <source>
        <dbReference type="SAM" id="MobiDB-lite"/>
    </source>
</evidence>
<sequence length="53" mass="6253">MWPNQLDSIKLQDDVNDTDIPKPGPYQEQTENDMQIDRPEIDRDNTKLPKQDL</sequence>
<dbReference type="EMBL" id="QKWP01002284">
    <property type="protein sequence ID" value="RIB03961.1"/>
    <property type="molecule type" value="Genomic_DNA"/>
</dbReference>
<feature type="region of interest" description="Disordered" evidence="1">
    <location>
        <begin position="1"/>
        <end position="53"/>
    </location>
</feature>
<gene>
    <name evidence="2" type="ORF">C2G38_2223644</name>
</gene>
<dbReference type="Proteomes" id="UP000266673">
    <property type="component" value="Unassembled WGS sequence"/>
</dbReference>
<evidence type="ECO:0000313" key="3">
    <source>
        <dbReference type="Proteomes" id="UP000266673"/>
    </source>
</evidence>
<keyword evidence="3" id="KW-1185">Reference proteome</keyword>
<comment type="caution">
    <text evidence="2">The sequence shown here is derived from an EMBL/GenBank/DDBJ whole genome shotgun (WGS) entry which is preliminary data.</text>
</comment>
<dbReference type="AlphaFoldDB" id="A0A397U2S5"/>
<reference evidence="2 3" key="1">
    <citation type="submission" date="2018-06" db="EMBL/GenBank/DDBJ databases">
        <title>Comparative genomics reveals the genomic features of Rhizophagus irregularis, R. cerebriforme, R. diaphanum and Gigaspora rosea, and their symbiotic lifestyle signature.</title>
        <authorList>
            <person name="Morin E."/>
            <person name="San Clemente H."/>
            <person name="Chen E.C.H."/>
            <person name="De La Providencia I."/>
            <person name="Hainaut M."/>
            <person name="Kuo A."/>
            <person name="Kohler A."/>
            <person name="Murat C."/>
            <person name="Tang N."/>
            <person name="Roy S."/>
            <person name="Loubradou J."/>
            <person name="Henrissat B."/>
            <person name="Grigoriev I.V."/>
            <person name="Corradi N."/>
            <person name="Roux C."/>
            <person name="Martin F.M."/>
        </authorList>
    </citation>
    <scope>NUCLEOTIDE SEQUENCE [LARGE SCALE GENOMIC DNA]</scope>
    <source>
        <strain evidence="2 3">DAOM 194757</strain>
    </source>
</reference>